<dbReference type="EMBL" id="JAKHLF010000011">
    <property type="protein sequence ID" value="MCZ3845182.1"/>
    <property type="molecule type" value="Genomic_DNA"/>
</dbReference>
<protein>
    <submittedName>
        <fullName evidence="1">Uncharacterized protein</fullName>
    </submittedName>
</protein>
<evidence type="ECO:0000313" key="2">
    <source>
        <dbReference type="Proteomes" id="UP001213015"/>
    </source>
</evidence>
<sequence>MIDPEKIKSFLNSLTKEQLEKMYEAFSGKNRNSVAEHEEVDPEEEAKHKEISLQELALNTYESQLLSVAICDYKVVDVYDDKDSFTLVFEQIKPQGTTTTVTVPRSCGYGLNKAESEKVFSYLQRMKS</sequence>
<comment type="caution">
    <text evidence="1">The sequence shown here is derived from an EMBL/GenBank/DDBJ whole genome shotgun (WGS) entry which is preliminary data.</text>
</comment>
<dbReference type="Proteomes" id="UP001213015">
    <property type="component" value="Unassembled WGS sequence"/>
</dbReference>
<accession>A0AAP3M4J4</accession>
<organism evidence="1 2">
    <name type="scientific">Lactobacillus mulieris</name>
    <dbReference type="NCBI Taxonomy" id="2508708"/>
    <lineage>
        <taxon>Bacteria</taxon>
        <taxon>Bacillati</taxon>
        <taxon>Bacillota</taxon>
        <taxon>Bacilli</taxon>
        <taxon>Lactobacillales</taxon>
        <taxon>Lactobacillaceae</taxon>
        <taxon>Lactobacillus</taxon>
    </lineage>
</organism>
<evidence type="ECO:0000313" key="1">
    <source>
        <dbReference type="EMBL" id="MCZ3845182.1"/>
    </source>
</evidence>
<reference evidence="1" key="1">
    <citation type="submission" date="2022-01" db="EMBL/GenBank/DDBJ databases">
        <title>VMRC isolate genome collection.</title>
        <authorList>
            <person name="France M."/>
            <person name="Rutt L."/>
            <person name="Humphrys M."/>
            <person name="Ravel J."/>
        </authorList>
    </citation>
    <scope>NUCLEOTIDE SEQUENCE</scope>
    <source>
        <strain evidence="1">C0127B5</strain>
    </source>
</reference>
<dbReference type="AlphaFoldDB" id="A0AAP3M4J4"/>
<gene>
    <name evidence="1" type="ORF">L2422_06700</name>
</gene>
<proteinExistence type="predicted"/>
<dbReference type="RefSeq" id="WP_144852263.1">
    <property type="nucleotide sequence ID" value="NZ_JAKHFC010000019.1"/>
</dbReference>
<name>A0AAP3M4J4_9LACO</name>